<dbReference type="Proteomes" id="UP000290439">
    <property type="component" value="Chromosome"/>
</dbReference>
<dbReference type="RefSeq" id="WP_130916609.1">
    <property type="nucleotide sequence ID" value="NZ_LR215973.1"/>
</dbReference>
<dbReference type="PANTHER" id="PTHR36440:SF1">
    <property type="entry name" value="PUTATIVE (AFU_ORTHOLOGUE AFUA_8G07350)-RELATED"/>
    <property type="match status" value="1"/>
</dbReference>
<dbReference type="InterPro" id="IPR053146">
    <property type="entry name" value="QDO-like"/>
</dbReference>
<evidence type="ECO:0000313" key="3">
    <source>
        <dbReference type="Proteomes" id="UP000290439"/>
    </source>
</evidence>
<protein>
    <submittedName>
        <fullName evidence="2">Uncharacterized conserved protein, contains double-stranded beta-helix domain</fullName>
    </submittedName>
</protein>
<dbReference type="PANTHER" id="PTHR36440">
    <property type="entry name" value="PUTATIVE (AFU_ORTHOLOGUE AFUA_8G07350)-RELATED"/>
    <property type="match status" value="1"/>
</dbReference>
<evidence type="ECO:0000259" key="1">
    <source>
        <dbReference type="Pfam" id="PF07883"/>
    </source>
</evidence>
<gene>
    <name evidence="2" type="ORF">NCTC10797_01578</name>
</gene>
<accession>A0A4V6IC04</accession>
<dbReference type="SUPFAM" id="SSF51182">
    <property type="entry name" value="RmlC-like cupins"/>
    <property type="match status" value="1"/>
</dbReference>
<name>A0A4V6IC04_9NOCA</name>
<dbReference type="Pfam" id="PF07883">
    <property type="entry name" value="Cupin_2"/>
    <property type="match status" value="1"/>
</dbReference>
<dbReference type="AlphaFoldDB" id="A0A4V6IC04"/>
<dbReference type="InterPro" id="IPR014710">
    <property type="entry name" value="RmlC-like_jellyroll"/>
</dbReference>
<organism evidence="2 3">
    <name type="scientific">Nocardia cyriacigeorgica</name>
    <dbReference type="NCBI Taxonomy" id="135487"/>
    <lineage>
        <taxon>Bacteria</taxon>
        <taxon>Bacillati</taxon>
        <taxon>Actinomycetota</taxon>
        <taxon>Actinomycetes</taxon>
        <taxon>Mycobacteriales</taxon>
        <taxon>Nocardiaceae</taxon>
        <taxon>Nocardia</taxon>
    </lineage>
</organism>
<feature type="domain" description="Cupin type-2" evidence="1">
    <location>
        <begin position="43"/>
        <end position="112"/>
    </location>
</feature>
<dbReference type="EMBL" id="LR215973">
    <property type="protein sequence ID" value="VFA97813.1"/>
    <property type="molecule type" value="Genomic_DNA"/>
</dbReference>
<dbReference type="InterPro" id="IPR011051">
    <property type="entry name" value="RmlC_Cupin_sf"/>
</dbReference>
<evidence type="ECO:0000313" key="2">
    <source>
        <dbReference type="EMBL" id="VFA97813.1"/>
    </source>
</evidence>
<sequence>MSSTTTEALIVPSGSGESLPLPHGAFGLLADAADTGGALGANLLTLDVGVDGAQPHYHSRSAELFYVTAGVAEFYLDGRSETLPAGSLVVVPPAMPHAFGAAPDSTAELLVISSPGIQRFEYFRHLARIQHGLEGFDSLLPEQDRYDVHFLPGISWRQSRS</sequence>
<dbReference type="InterPro" id="IPR013096">
    <property type="entry name" value="Cupin_2"/>
</dbReference>
<proteinExistence type="predicted"/>
<dbReference type="Gene3D" id="2.60.120.10">
    <property type="entry name" value="Jelly Rolls"/>
    <property type="match status" value="1"/>
</dbReference>
<reference evidence="2 3" key="1">
    <citation type="submission" date="2019-02" db="EMBL/GenBank/DDBJ databases">
        <authorList>
            <consortium name="Pathogen Informatics"/>
        </authorList>
    </citation>
    <scope>NUCLEOTIDE SEQUENCE [LARGE SCALE GENOMIC DNA]</scope>
    <source>
        <strain evidence="2 3">3012STDY6756504</strain>
    </source>
</reference>